<evidence type="ECO:0000256" key="2">
    <source>
        <dbReference type="ARBA" id="ARBA00022475"/>
    </source>
</evidence>
<dbReference type="FunFam" id="3.30.70.270:FF:000001">
    <property type="entry name" value="Diguanylate cyclase domain protein"/>
    <property type="match status" value="1"/>
</dbReference>
<dbReference type="InterPro" id="IPR029787">
    <property type="entry name" value="Nucleotide_cyclase"/>
</dbReference>
<reference evidence="8 9" key="1">
    <citation type="journal article" date="2014" name="Arch. Microbiol.">
        <title>Bacillus mesophilum sp. nov., strain IITR-54T, a novel 4-chlorobiphenyl dechlorinating bacterium.</title>
        <authorList>
            <person name="Manickam N."/>
            <person name="Singh N.K."/>
            <person name="Bajaj A."/>
            <person name="Kumar R.M."/>
            <person name="Kaur G."/>
            <person name="Kaur N."/>
            <person name="Bala M."/>
            <person name="Kumar A."/>
            <person name="Mayilraj S."/>
        </authorList>
    </citation>
    <scope>NUCLEOTIDE SEQUENCE [LARGE SCALE GENOMIC DNA]</scope>
    <source>
        <strain evidence="8 9">IITR-54</strain>
    </source>
</reference>
<comment type="caution">
    <text evidence="8">The sequence shown here is derived from an EMBL/GenBank/DDBJ whole genome shotgun (WGS) entry which is preliminary data.</text>
</comment>
<dbReference type="SMART" id="SM00267">
    <property type="entry name" value="GGDEF"/>
    <property type="match status" value="1"/>
</dbReference>
<evidence type="ECO:0000256" key="4">
    <source>
        <dbReference type="ARBA" id="ARBA00022989"/>
    </source>
</evidence>
<organism evidence="8 9">
    <name type="scientific">Bacillus mesophilum</name>
    <dbReference type="NCBI Taxonomy" id="1071718"/>
    <lineage>
        <taxon>Bacteria</taxon>
        <taxon>Bacillati</taxon>
        <taxon>Bacillota</taxon>
        <taxon>Bacilli</taxon>
        <taxon>Bacillales</taxon>
        <taxon>Bacillaceae</taxon>
        <taxon>Bacillus</taxon>
    </lineage>
</organism>
<feature type="domain" description="GGDEF" evidence="7">
    <location>
        <begin position="225"/>
        <end position="358"/>
    </location>
</feature>
<feature type="transmembrane region" description="Helical" evidence="6">
    <location>
        <begin position="102"/>
        <end position="120"/>
    </location>
</feature>
<keyword evidence="9" id="KW-1185">Reference proteome</keyword>
<comment type="subcellular location">
    <subcellularLocation>
        <location evidence="1">Cell membrane</location>
        <topology evidence="1">Multi-pass membrane protein</topology>
    </subcellularLocation>
</comment>
<name>A0A7V7RQQ3_9BACI</name>
<evidence type="ECO:0000256" key="1">
    <source>
        <dbReference type="ARBA" id="ARBA00004651"/>
    </source>
</evidence>
<feature type="transmembrane region" description="Helical" evidence="6">
    <location>
        <begin position="7"/>
        <end position="25"/>
    </location>
</feature>
<dbReference type="PANTHER" id="PTHR45138:SF9">
    <property type="entry name" value="DIGUANYLATE CYCLASE DGCM-RELATED"/>
    <property type="match status" value="1"/>
</dbReference>
<feature type="transmembrane region" description="Helical" evidence="6">
    <location>
        <begin position="132"/>
        <end position="149"/>
    </location>
</feature>
<dbReference type="GO" id="GO:0005886">
    <property type="term" value="C:plasma membrane"/>
    <property type="evidence" value="ECO:0007669"/>
    <property type="project" value="UniProtKB-SubCell"/>
</dbReference>
<dbReference type="PANTHER" id="PTHR45138">
    <property type="entry name" value="REGULATORY COMPONENTS OF SENSORY TRANSDUCTION SYSTEM"/>
    <property type="match status" value="1"/>
</dbReference>
<keyword evidence="4 6" id="KW-1133">Transmembrane helix</keyword>
<evidence type="ECO:0000256" key="3">
    <source>
        <dbReference type="ARBA" id="ARBA00022692"/>
    </source>
</evidence>
<dbReference type="GO" id="GO:0043709">
    <property type="term" value="P:cell adhesion involved in single-species biofilm formation"/>
    <property type="evidence" value="ECO:0007669"/>
    <property type="project" value="TreeGrafter"/>
</dbReference>
<dbReference type="SUPFAM" id="SSF55073">
    <property type="entry name" value="Nucleotide cyclase"/>
    <property type="match status" value="1"/>
</dbReference>
<dbReference type="EMBL" id="WBOT01000001">
    <property type="protein sequence ID" value="KAB2335809.1"/>
    <property type="molecule type" value="Genomic_DNA"/>
</dbReference>
<dbReference type="Pfam" id="PF07694">
    <property type="entry name" value="5TM-5TMR_LYT"/>
    <property type="match status" value="1"/>
</dbReference>
<dbReference type="Pfam" id="PF00990">
    <property type="entry name" value="GGDEF"/>
    <property type="match status" value="1"/>
</dbReference>
<feature type="transmembrane region" description="Helical" evidence="6">
    <location>
        <begin position="72"/>
        <end position="96"/>
    </location>
</feature>
<evidence type="ECO:0000256" key="6">
    <source>
        <dbReference type="SAM" id="Phobius"/>
    </source>
</evidence>
<evidence type="ECO:0000259" key="7">
    <source>
        <dbReference type="PROSITE" id="PS50887"/>
    </source>
</evidence>
<keyword evidence="5 6" id="KW-0472">Membrane</keyword>
<accession>A0A7V7RQQ3</accession>
<dbReference type="Gene3D" id="3.30.70.270">
    <property type="match status" value="1"/>
</dbReference>
<feature type="transmembrane region" description="Helical" evidence="6">
    <location>
        <begin position="37"/>
        <end position="60"/>
    </location>
</feature>
<dbReference type="PROSITE" id="PS50887">
    <property type="entry name" value="GGDEF"/>
    <property type="match status" value="1"/>
</dbReference>
<dbReference type="CDD" id="cd01949">
    <property type="entry name" value="GGDEF"/>
    <property type="match status" value="1"/>
</dbReference>
<dbReference type="RefSeq" id="WP_151572409.1">
    <property type="nucleotide sequence ID" value="NZ_WBOT01000001.1"/>
</dbReference>
<feature type="transmembrane region" description="Helical" evidence="6">
    <location>
        <begin position="155"/>
        <end position="178"/>
    </location>
</feature>
<dbReference type="OrthoDB" id="9759607at2"/>
<evidence type="ECO:0000256" key="5">
    <source>
        <dbReference type="ARBA" id="ARBA00023136"/>
    </source>
</evidence>
<dbReference type="GO" id="GO:0000155">
    <property type="term" value="F:phosphorelay sensor kinase activity"/>
    <property type="evidence" value="ECO:0007669"/>
    <property type="project" value="InterPro"/>
</dbReference>
<gene>
    <name evidence="8" type="ORF">F7732_04395</name>
</gene>
<dbReference type="InterPro" id="IPR011620">
    <property type="entry name" value="Sig_transdc_His_kinase_LytS_TM"/>
</dbReference>
<sequence length="358" mass="40408">MIIKEFIANLALLGTLLFLYSQVIMKKPLQLHSSAKTKLIAGICGGFVSIVLMLFSINIGDLLVDLRFIPTLLLAFYGGAFPALISMAMTIIFRFILSAEIISLYALIISVTGTLFAIFFSRVKFSAKIRIFSIYTFNNIIFSIFFVYLSEDPAIIMEVLTLYWLISYISTFLTFYLIRYIRESQALFAKYKNDSLTDSLTGLNNVRKFDEEFNRFVHDVKSSDQQLSLLYIDIDYFKKINDTYGHKEGDIVLIELGARLQKATRNFDIVSRNGGEEFTVLLLDCPAARAVEIAERIRDSVEKDAFLLSTGKSIYITVSVGVASYRETTENPAMLIDDADSALYLAKHLGRNRVCVAS</sequence>
<keyword evidence="2" id="KW-1003">Cell membrane</keyword>
<dbReference type="GO" id="GO:0052621">
    <property type="term" value="F:diguanylate cyclase activity"/>
    <property type="evidence" value="ECO:0007669"/>
    <property type="project" value="TreeGrafter"/>
</dbReference>
<evidence type="ECO:0000313" key="9">
    <source>
        <dbReference type="Proteomes" id="UP000441354"/>
    </source>
</evidence>
<dbReference type="GO" id="GO:1902201">
    <property type="term" value="P:negative regulation of bacterial-type flagellum-dependent cell motility"/>
    <property type="evidence" value="ECO:0007669"/>
    <property type="project" value="TreeGrafter"/>
</dbReference>
<protein>
    <submittedName>
        <fullName evidence="8">Diguanylate cyclase</fullName>
    </submittedName>
</protein>
<dbReference type="InterPro" id="IPR050469">
    <property type="entry name" value="Diguanylate_Cyclase"/>
</dbReference>
<evidence type="ECO:0000313" key="8">
    <source>
        <dbReference type="EMBL" id="KAB2335809.1"/>
    </source>
</evidence>
<dbReference type="AlphaFoldDB" id="A0A7V7RQQ3"/>
<dbReference type="Proteomes" id="UP000441354">
    <property type="component" value="Unassembled WGS sequence"/>
</dbReference>
<dbReference type="NCBIfam" id="TIGR00254">
    <property type="entry name" value="GGDEF"/>
    <property type="match status" value="1"/>
</dbReference>
<dbReference type="InterPro" id="IPR043128">
    <property type="entry name" value="Rev_trsase/Diguanyl_cyclase"/>
</dbReference>
<proteinExistence type="predicted"/>
<keyword evidence="3 6" id="KW-0812">Transmembrane</keyword>
<dbReference type="GO" id="GO:0071555">
    <property type="term" value="P:cell wall organization"/>
    <property type="evidence" value="ECO:0007669"/>
    <property type="project" value="InterPro"/>
</dbReference>
<dbReference type="InterPro" id="IPR000160">
    <property type="entry name" value="GGDEF_dom"/>
</dbReference>